<sequence>MIGALALLVGRVVVVHLVIVNGTNDLRGIGELGGEEGRRREFGSKMILIGRTCYALFLWFLKFGIVSLYERIAPQSKGYRVPLKCLSTGQVYPDPGETCHYSEIQLYTSGACNIVTDLILMIYPLPIIFRSRIPTRRKLQIGGLFSLTFFAILASTLRLPFVMSNNSRQRWRALFAWVEMLVACFVANAPDLYRAIGVRANGSSGTRSSGEGAPGRYWFTANRRRGIRGRGVAPALREEGESEGVSGGSLELL</sequence>
<feature type="transmembrane region" description="Helical" evidence="6">
    <location>
        <begin position="104"/>
        <end position="129"/>
    </location>
</feature>
<dbReference type="eggNOG" id="ENOG502RYRX">
    <property type="taxonomic scope" value="Eukaryota"/>
</dbReference>
<dbReference type="PANTHER" id="PTHR33048:SF19">
    <property type="entry name" value="MEMBRANE PROTEIN PTH11-LIKE, PUTATIVE (AFU_ORTHOLOGUE AFUA_1G14080)-RELATED"/>
    <property type="match status" value="1"/>
</dbReference>
<evidence type="ECO:0000256" key="4">
    <source>
        <dbReference type="ARBA" id="ARBA00023136"/>
    </source>
</evidence>
<gene>
    <name evidence="8" type="ORF">GSTUM_00009616001</name>
</gene>
<dbReference type="InterPro" id="IPR052337">
    <property type="entry name" value="SAT4-like"/>
</dbReference>
<evidence type="ECO:0000256" key="1">
    <source>
        <dbReference type="ARBA" id="ARBA00004141"/>
    </source>
</evidence>
<proteinExistence type="inferred from homology"/>
<dbReference type="Proteomes" id="UP000006911">
    <property type="component" value="Unassembled WGS sequence"/>
</dbReference>
<feature type="transmembrane region" description="Helical" evidence="6">
    <location>
        <begin position="173"/>
        <end position="193"/>
    </location>
</feature>
<comment type="similarity">
    <text evidence="5">Belongs to the SAT4 family.</text>
</comment>
<keyword evidence="9" id="KW-1185">Reference proteome</keyword>
<reference evidence="8 9" key="1">
    <citation type="journal article" date="2010" name="Nature">
        <title>Perigord black truffle genome uncovers evolutionary origins and mechanisms of symbiosis.</title>
        <authorList>
            <person name="Martin F."/>
            <person name="Kohler A."/>
            <person name="Murat C."/>
            <person name="Balestrini R."/>
            <person name="Coutinho P.M."/>
            <person name="Jaillon O."/>
            <person name="Montanini B."/>
            <person name="Morin E."/>
            <person name="Noel B."/>
            <person name="Percudani R."/>
            <person name="Porcel B."/>
            <person name="Rubini A."/>
            <person name="Amicucci A."/>
            <person name="Amselem J."/>
            <person name="Anthouard V."/>
            <person name="Arcioni S."/>
            <person name="Artiguenave F."/>
            <person name="Aury J.M."/>
            <person name="Ballario P."/>
            <person name="Bolchi A."/>
            <person name="Brenna A."/>
            <person name="Brun A."/>
            <person name="Buee M."/>
            <person name="Cantarel B."/>
            <person name="Chevalier G."/>
            <person name="Couloux A."/>
            <person name="Da Silva C."/>
            <person name="Denoeud F."/>
            <person name="Duplessis S."/>
            <person name="Ghignone S."/>
            <person name="Hilselberger B."/>
            <person name="Iotti M."/>
            <person name="Marcais B."/>
            <person name="Mello A."/>
            <person name="Miranda M."/>
            <person name="Pacioni G."/>
            <person name="Quesneville H."/>
            <person name="Riccioni C."/>
            <person name="Ruotolo R."/>
            <person name="Splivallo R."/>
            <person name="Stocchi V."/>
            <person name="Tisserant E."/>
            <person name="Viscomi A.R."/>
            <person name="Zambonelli A."/>
            <person name="Zampieri E."/>
            <person name="Henrissat B."/>
            <person name="Lebrun M.H."/>
            <person name="Paolocci F."/>
            <person name="Bonfante P."/>
            <person name="Ottonello S."/>
            <person name="Wincker P."/>
        </authorList>
    </citation>
    <scope>NUCLEOTIDE SEQUENCE [LARGE SCALE GENOMIC DNA]</scope>
    <source>
        <strain evidence="8 9">Mel28</strain>
    </source>
</reference>
<evidence type="ECO:0000256" key="3">
    <source>
        <dbReference type="ARBA" id="ARBA00022989"/>
    </source>
</evidence>
<keyword evidence="4 6" id="KW-0472">Membrane</keyword>
<feature type="domain" description="Rhodopsin" evidence="7">
    <location>
        <begin position="95"/>
        <end position="192"/>
    </location>
</feature>
<dbReference type="GO" id="GO:0016020">
    <property type="term" value="C:membrane"/>
    <property type="evidence" value="ECO:0007669"/>
    <property type="project" value="UniProtKB-SubCell"/>
</dbReference>
<organism evidence="8 9">
    <name type="scientific">Tuber melanosporum (strain Mel28)</name>
    <name type="common">Perigord black truffle</name>
    <dbReference type="NCBI Taxonomy" id="656061"/>
    <lineage>
        <taxon>Eukaryota</taxon>
        <taxon>Fungi</taxon>
        <taxon>Dikarya</taxon>
        <taxon>Ascomycota</taxon>
        <taxon>Pezizomycotina</taxon>
        <taxon>Pezizomycetes</taxon>
        <taxon>Pezizales</taxon>
        <taxon>Tuberaceae</taxon>
        <taxon>Tuber</taxon>
    </lineage>
</organism>
<comment type="subcellular location">
    <subcellularLocation>
        <location evidence="1">Membrane</location>
        <topology evidence="1">Multi-pass membrane protein</topology>
    </subcellularLocation>
</comment>
<dbReference type="AlphaFoldDB" id="D5GKK9"/>
<dbReference type="HOGENOM" id="CLU_019101_0_2_1"/>
<keyword evidence="2 6" id="KW-0812">Transmembrane</keyword>
<dbReference type="GeneID" id="9184714"/>
<evidence type="ECO:0000313" key="9">
    <source>
        <dbReference type="Proteomes" id="UP000006911"/>
    </source>
</evidence>
<dbReference type="RefSeq" id="XP_002840861.1">
    <property type="nucleotide sequence ID" value="XM_002840815.1"/>
</dbReference>
<dbReference type="PANTHER" id="PTHR33048">
    <property type="entry name" value="PTH11-LIKE INTEGRAL MEMBRANE PROTEIN (AFU_ORTHOLOGUE AFUA_5G11245)"/>
    <property type="match status" value="1"/>
</dbReference>
<evidence type="ECO:0000256" key="5">
    <source>
        <dbReference type="ARBA" id="ARBA00038359"/>
    </source>
</evidence>
<evidence type="ECO:0000313" key="8">
    <source>
        <dbReference type="EMBL" id="CAZ85052.1"/>
    </source>
</evidence>
<dbReference type="EMBL" id="FN430340">
    <property type="protein sequence ID" value="CAZ85052.1"/>
    <property type="molecule type" value="Genomic_DNA"/>
</dbReference>
<dbReference type="Pfam" id="PF20684">
    <property type="entry name" value="Fung_rhodopsin"/>
    <property type="match status" value="1"/>
</dbReference>
<evidence type="ECO:0000256" key="2">
    <source>
        <dbReference type="ARBA" id="ARBA00022692"/>
    </source>
</evidence>
<feature type="transmembrane region" description="Helical" evidence="6">
    <location>
        <begin position="141"/>
        <end position="161"/>
    </location>
</feature>
<protein>
    <submittedName>
        <fullName evidence="8">(Perigord truffle) hypothetical protein</fullName>
    </submittedName>
</protein>
<evidence type="ECO:0000259" key="7">
    <source>
        <dbReference type="Pfam" id="PF20684"/>
    </source>
</evidence>
<dbReference type="InParanoid" id="D5GKK9"/>
<keyword evidence="3 6" id="KW-1133">Transmembrane helix</keyword>
<feature type="transmembrane region" description="Helical" evidence="6">
    <location>
        <begin position="48"/>
        <end position="69"/>
    </location>
</feature>
<accession>D5GKK9</accession>
<dbReference type="KEGG" id="tml:GSTUM_00009616001"/>
<dbReference type="InterPro" id="IPR049326">
    <property type="entry name" value="Rhodopsin_dom_fungi"/>
</dbReference>
<evidence type="ECO:0000256" key="6">
    <source>
        <dbReference type="SAM" id="Phobius"/>
    </source>
</evidence>
<name>D5GKK9_TUBMM</name>